<evidence type="ECO:0000256" key="2">
    <source>
        <dbReference type="ARBA" id="ARBA00022670"/>
    </source>
</evidence>
<dbReference type="GO" id="GO:0006508">
    <property type="term" value="P:proteolysis"/>
    <property type="evidence" value="ECO:0007669"/>
    <property type="project" value="UniProtKB-KW"/>
</dbReference>
<dbReference type="InterPro" id="IPR008758">
    <property type="entry name" value="Peptidase_S28"/>
</dbReference>
<evidence type="ECO:0000313" key="8">
    <source>
        <dbReference type="Proteomes" id="UP000466442"/>
    </source>
</evidence>
<keyword evidence="3 6" id="KW-0732">Signal</keyword>
<comment type="caution">
    <text evidence="7">The sequence shown here is derived from an EMBL/GenBank/DDBJ whole genome shotgun (WGS) entry which is preliminary data.</text>
</comment>
<dbReference type="Gene3D" id="3.40.50.1820">
    <property type="entry name" value="alpha/beta hydrolase"/>
    <property type="match status" value="1"/>
</dbReference>
<dbReference type="EMBL" id="WIXP02000004">
    <property type="protein sequence ID" value="KAF6212326.1"/>
    <property type="molecule type" value="Genomic_DNA"/>
</dbReference>
<dbReference type="InterPro" id="IPR029058">
    <property type="entry name" value="AB_hydrolase_fold"/>
</dbReference>
<feature type="signal peptide" evidence="6">
    <location>
        <begin position="1"/>
        <end position="23"/>
    </location>
</feature>
<name>A0A8S9XW45_APOLU</name>
<sequence>MMNSIAFLGVSALIFLCVSPSLQNSYVIKTFDAKVDHFTFTTNETFKLRYLINDSWWDPTLTTSSIFFYTGNEGDITLFSDNAGLVWEWAPEFNALVVFAEHRYYGESMPFGNLSFSVSVYTLVSSYIR</sequence>
<reference evidence="7" key="1">
    <citation type="journal article" date="2021" name="Mol. Ecol. Resour.">
        <title>Apolygus lucorum genome provides insights into omnivorousness and mesophyll feeding.</title>
        <authorList>
            <person name="Liu Y."/>
            <person name="Liu H."/>
            <person name="Wang H."/>
            <person name="Huang T."/>
            <person name="Liu B."/>
            <person name="Yang B."/>
            <person name="Yin L."/>
            <person name="Li B."/>
            <person name="Zhang Y."/>
            <person name="Zhang S."/>
            <person name="Jiang F."/>
            <person name="Zhang X."/>
            <person name="Ren Y."/>
            <person name="Wang B."/>
            <person name="Wang S."/>
            <person name="Lu Y."/>
            <person name="Wu K."/>
            <person name="Fan W."/>
            <person name="Wang G."/>
        </authorList>
    </citation>
    <scope>NUCLEOTIDE SEQUENCE</scope>
    <source>
        <strain evidence="7">12Hb</strain>
    </source>
</reference>
<dbReference type="GO" id="GO:0008239">
    <property type="term" value="F:dipeptidyl-peptidase activity"/>
    <property type="evidence" value="ECO:0007669"/>
    <property type="project" value="TreeGrafter"/>
</dbReference>
<keyword evidence="4" id="KW-0378">Hydrolase</keyword>
<keyword evidence="2" id="KW-0645">Protease</keyword>
<evidence type="ECO:0000256" key="5">
    <source>
        <dbReference type="ARBA" id="ARBA00023180"/>
    </source>
</evidence>
<keyword evidence="8" id="KW-1185">Reference proteome</keyword>
<gene>
    <name evidence="7" type="ORF">GE061_012848</name>
</gene>
<proteinExistence type="inferred from homology"/>
<dbReference type="Pfam" id="PF05577">
    <property type="entry name" value="Peptidase_S28"/>
    <property type="match status" value="1"/>
</dbReference>
<evidence type="ECO:0000256" key="4">
    <source>
        <dbReference type="ARBA" id="ARBA00022801"/>
    </source>
</evidence>
<dbReference type="PANTHER" id="PTHR11010">
    <property type="entry name" value="PROTEASE S28 PRO-X CARBOXYPEPTIDASE-RELATED"/>
    <property type="match status" value="1"/>
</dbReference>
<keyword evidence="5" id="KW-0325">Glycoprotein</keyword>
<organism evidence="7 8">
    <name type="scientific">Apolygus lucorum</name>
    <name type="common">Small green plant bug</name>
    <name type="synonym">Lygocoris lucorum</name>
    <dbReference type="NCBI Taxonomy" id="248454"/>
    <lineage>
        <taxon>Eukaryota</taxon>
        <taxon>Metazoa</taxon>
        <taxon>Ecdysozoa</taxon>
        <taxon>Arthropoda</taxon>
        <taxon>Hexapoda</taxon>
        <taxon>Insecta</taxon>
        <taxon>Pterygota</taxon>
        <taxon>Neoptera</taxon>
        <taxon>Paraneoptera</taxon>
        <taxon>Hemiptera</taxon>
        <taxon>Heteroptera</taxon>
        <taxon>Panheteroptera</taxon>
        <taxon>Cimicomorpha</taxon>
        <taxon>Miridae</taxon>
        <taxon>Mirini</taxon>
        <taxon>Apolygus</taxon>
    </lineage>
</organism>
<dbReference type="PANTHER" id="PTHR11010:SF38">
    <property type="entry name" value="LYSOSOMAL PRO-X CARBOXYPEPTIDASE"/>
    <property type="match status" value="1"/>
</dbReference>
<feature type="chain" id="PRO_5035892486" evidence="6">
    <location>
        <begin position="24"/>
        <end position="129"/>
    </location>
</feature>
<accession>A0A8S9XW45</accession>
<evidence type="ECO:0000256" key="3">
    <source>
        <dbReference type="ARBA" id="ARBA00022729"/>
    </source>
</evidence>
<dbReference type="OrthoDB" id="2130629at2759"/>
<comment type="similarity">
    <text evidence="1">Belongs to the peptidase S28 family.</text>
</comment>
<evidence type="ECO:0000256" key="1">
    <source>
        <dbReference type="ARBA" id="ARBA00011079"/>
    </source>
</evidence>
<dbReference type="GO" id="GO:0070008">
    <property type="term" value="F:serine-type exopeptidase activity"/>
    <property type="evidence" value="ECO:0007669"/>
    <property type="project" value="InterPro"/>
</dbReference>
<dbReference type="AlphaFoldDB" id="A0A8S9XW45"/>
<protein>
    <submittedName>
        <fullName evidence="7">Uncharacterized protein</fullName>
    </submittedName>
</protein>
<evidence type="ECO:0000313" key="7">
    <source>
        <dbReference type="EMBL" id="KAF6212326.1"/>
    </source>
</evidence>
<evidence type="ECO:0000256" key="6">
    <source>
        <dbReference type="SAM" id="SignalP"/>
    </source>
</evidence>
<dbReference type="Proteomes" id="UP000466442">
    <property type="component" value="Unassembled WGS sequence"/>
</dbReference>